<reference evidence="3" key="1">
    <citation type="submission" date="2023-07" db="EMBL/GenBank/DDBJ databases">
        <title>Whole genome shotgun sequence of Streptomyces nojiriensis NBRC 13794.</title>
        <authorList>
            <person name="Komaki H."/>
            <person name="Tamura T."/>
        </authorList>
    </citation>
    <scope>NUCLEOTIDE SEQUENCE [LARGE SCALE GENOMIC DNA]</scope>
    <source>
        <strain evidence="3">NBRC 13794</strain>
    </source>
</reference>
<evidence type="ECO:0000256" key="1">
    <source>
        <dbReference type="SAM" id="MobiDB-lite"/>
    </source>
</evidence>
<organism evidence="2 3">
    <name type="scientific">Streptomyces nojiriensis</name>
    <dbReference type="NCBI Taxonomy" id="66374"/>
    <lineage>
        <taxon>Bacteria</taxon>
        <taxon>Bacillati</taxon>
        <taxon>Actinomycetota</taxon>
        <taxon>Actinomycetes</taxon>
        <taxon>Kitasatosporales</taxon>
        <taxon>Streptomycetaceae</taxon>
        <taxon>Streptomyces</taxon>
    </lineage>
</organism>
<sequence>MFNSLGNLAVDNAAALLFADFATGHTVHLSGTAVLEWSPDGSDDDESSTGRRVRFHIGSVVDGCGAPRHTSHPVRRPPHRKD</sequence>
<accession>A0ABQ3SQD7</accession>
<feature type="compositionally biased region" description="Basic residues" evidence="1">
    <location>
        <begin position="69"/>
        <end position="82"/>
    </location>
</feature>
<dbReference type="EMBL" id="BNEC01000005">
    <property type="protein sequence ID" value="GHI70321.1"/>
    <property type="molecule type" value="Genomic_DNA"/>
</dbReference>
<proteinExistence type="predicted"/>
<evidence type="ECO:0000313" key="2">
    <source>
        <dbReference type="EMBL" id="GHI70321.1"/>
    </source>
</evidence>
<feature type="region of interest" description="Disordered" evidence="1">
    <location>
        <begin position="61"/>
        <end position="82"/>
    </location>
</feature>
<comment type="caution">
    <text evidence="2">The sequence shown here is derived from an EMBL/GenBank/DDBJ whole genome shotgun (WGS) entry which is preliminary data.</text>
</comment>
<protein>
    <submittedName>
        <fullName evidence="2">Uncharacterized protein</fullName>
    </submittedName>
</protein>
<keyword evidence="3" id="KW-1185">Reference proteome</keyword>
<dbReference type="Proteomes" id="UP000613974">
    <property type="component" value="Unassembled WGS sequence"/>
</dbReference>
<name>A0ABQ3SQD7_9ACTN</name>
<evidence type="ECO:0000313" key="3">
    <source>
        <dbReference type="Proteomes" id="UP000613974"/>
    </source>
</evidence>
<gene>
    <name evidence="2" type="ORF">Snoj_42390</name>
</gene>